<dbReference type="InterPro" id="IPR054289">
    <property type="entry name" value="DUF7025"/>
</dbReference>
<dbReference type="Pfam" id="PF00004">
    <property type="entry name" value="AAA"/>
    <property type="match status" value="1"/>
</dbReference>
<feature type="region of interest" description="Disordered" evidence="1">
    <location>
        <begin position="170"/>
        <end position="197"/>
    </location>
</feature>
<feature type="domain" description="AAA+ ATPase" evidence="2">
    <location>
        <begin position="720"/>
        <end position="847"/>
    </location>
</feature>
<proteinExistence type="predicted"/>
<dbReference type="PANTHER" id="PTHR46411">
    <property type="entry name" value="FAMILY ATPASE, PUTATIVE-RELATED"/>
    <property type="match status" value="1"/>
</dbReference>
<dbReference type="PANTHER" id="PTHR46411:SF3">
    <property type="entry name" value="AAA+ ATPASE DOMAIN-CONTAINING PROTEIN"/>
    <property type="match status" value="1"/>
</dbReference>
<dbReference type="EMBL" id="QWIK01000272">
    <property type="protein sequence ID" value="RMY09251.1"/>
    <property type="molecule type" value="Genomic_DNA"/>
</dbReference>
<feature type="region of interest" description="Disordered" evidence="1">
    <location>
        <begin position="982"/>
        <end position="1004"/>
    </location>
</feature>
<sequence>MAAQGETQMTPSDHVDAQLESKVRKDDRKDLPRREIGAKDEVASQADDSPAGHTLPIQFSVSCQSQQATGHSESAITSPEHLKTCPSCIEHELLIHKERIKDLEKLEKLHGTEVEEGGNDWHAELKREITLTKIPTGKYREVKNWPADAFGHASVLLYSVDGAEFGIRRTENLDSEETEPAGATQSSPKNDSRRSVGGMNEEIPFRLVINSPKLLDIMSKITEDESILLNTVHVRPFKFLLTYEAKIRNALNGLRQEIDKDVSPSLATKEASSEAAEDRGTKEHAVSKISGVPVTERNFKLLGCLISFIEEQMKDLTSIRQQIAAGTLLDISFEYLLHLFQPGDLVFADPHLPNEEKRAYRVLYVTGGRPVLESPDERWQRISKGREYVGRQERPQIGGFQLLPDDFVSQGQQGKATKMSPLVIDCFYMDYDGYKYGPRPHRFIIPDFSGRKKISDLDISPARFDPTCEDVRRRLRERGRNFMGCVNTAHKEYHGPVLPERVAIIEADRVEESFFLYQKQAMMKSEVFQLDCECIIDQKATLDRYTPLNSEEFIGVSNTNKLGFHSGVISRPTDSQMGEHFDRLKDKPNETDMYDDSKFDLKLRTQFVEQTALLTSSKDIEDEEQIELLPLRVFGYALQQRKWCAFNVLRLQDPPARKEEERNKAFHDLVLPQEHRRNIRALVKYQVRDGPCENDNSPSSKSKAPQNMPESFDVISGKGQGLVLLFHGAPGVGKTSTAESVAIQLQRPLLPITCGDLGERSTDVEQNLSTFFALGAKWRCVVLLDEADVFLARRITGDLGRNSLVSIFLRQVEYYSGVLILTTNRVGEFDEAFVSRIHMKLHFPTLDERSTMEVWDMNLRRLGEKSNIDIRSKAIRKFAEEYWKQNEATPGRQWNGRQIKNAFQTAVALAYWDWEEANQKAAANGKAIKEKPVLRKSHFEDVAKTSMHFDDSMDKLYGAVGPDGKRRKGAYIREAERLRYRHDDRAQELTPPTQYARGGASTTAGRLAGATTNASTLTVDDLQRQLDALKAGTPVQASSSATAGASRDDASPSEDSSDEDSEED</sequence>
<accession>A0A3M6Z2J2</accession>
<dbReference type="Gene3D" id="3.40.50.300">
    <property type="entry name" value="P-loop containing nucleotide triphosphate hydrolases"/>
    <property type="match status" value="1"/>
</dbReference>
<feature type="region of interest" description="Disordered" evidence="1">
    <location>
        <begin position="1"/>
        <end position="55"/>
    </location>
</feature>
<dbReference type="AlphaFoldDB" id="A0A3M6Z2J2"/>
<feature type="region of interest" description="Disordered" evidence="1">
    <location>
        <begin position="262"/>
        <end position="284"/>
    </location>
</feature>
<dbReference type="GO" id="GO:0005524">
    <property type="term" value="F:ATP binding"/>
    <property type="evidence" value="ECO:0007669"/>
    <property type="project" value="InterPro"/>
</dbReference>
<feature type="compositionally biased region" description="Polar residues" evidence="1">
    <location>
        <begin position="694"/>
        <end position="708"/>
    </location>
</feature>
<evidence type="ECO:0000313" key="3">
    <source>
        <dbReference type="EMBL" id="RMY09251.1"/>
    </source>
</evidence>
<dbReference type="SUPFAM" id="SSF52540">
    <property type="entry name" value="P-loop containing nucleoside triphosphate hydrolases"/>
    <property type="match status" value="1"/>
</dbReference>
<organism evidence="3 4">
    <name type="scientific">Hortaea werneckii</name>
    <name type="common">Black yeast</name>
    <name type="synonym">Cladosporium werneckii</name>
    <dbReference type="NCBI Taxonomy" id="91943"/>
    <lineage>
        <taxon>Eukaryota</taxon>
        <taxon>Fungi</taxon>
        <taxon>Dikarya</taxon>
        <taxon>Ascomycota</taxon>
        <taxon>Pezizomycotina</taxon>
        <taxon>Dothideomycetes</taxon>
        <taxon>Dothideomycetidae</taxon>
        <taxon>Mycosphaerellales</taxon>
        <taxon>Teratosphaeriaceae</taxon>
        <taxon>Hortaea</taxon>
    </lineage>
</organism>
<evidence type="ECO:0000313" key="4">
    <source>
        <dbReference type="Proteomes" id="UP000282582"/>
    </source>
</evidence>
<feature type="region of interest" description="Disordered" evidence="1">
    <location>
        <begin position="1030"/>
        <end position="1064"/>
    </location>
</feature>
<dbReference type="InterPro" id="IPR003593">
    <property type="entry name" value="AAA+_ATPase"/>
</dbReference>
<dbReference type="InterPro" id="IPR056599">
    <property type="entry name" value="AAA_lid_fung"/>
</dbReference>
<dbReference type="VEuPathDB" id="FungiDB:BTJ68_07163"/>
<feature type="compositionally biased region" description="Basic and acidic residues" evidence="1">
    <location>
        <begin position="13"/>
        <end position="42"/>
    </location>
</feature>
<dbReference type="GO" id="GO:0016887">
    <property type="term" value="F:ATP hydrolysis activity"/>
    <property type="evidence" value="ECO:0007669"/>
    <property type="project" value="InterPro"/>
</dbReference>
<dbReference type="InterPro" id="IPR027417">
    <property type="entry name" value="P-loop_NTPase"/>
</dbReference>
<comment type="caution">
    <text evidence="3">The sequence shown here is derived from an EMBL/GenBank/DDBJ whole genome shotgun (WGS) entry which is preliminary data.</text>
</comment>
<feature type="compositionally biased region" description="Acidic residues" evidence="1">
    <location>
        <begin position="1051"/>
        <end position="1064"/>
    </location>
</feature>
<evidence type="ECO:0000259" key="2">
    <source>
        <dbReference type="SMART" id="SM00382"/>
    </source>
</evidence>
<dbReference type="Pfam" id="PF22942">
    <property type="entry name" value="DUF7025"/>
    <property type="match status" value="1"/>
</dbReference>
<feature type="compositionally biased region" description="Polar residues" evidence="1">
    <location>
        <begin position="1"/>
        <end position="11"/>
    </location>
</feature>
<dbReference type="InterPro" id="IPR003959">
    <property type="entry name" value="ATPase_AAA_core"/>
</dbReference>
<dbReference type="Pfam" id="PF23232">
    <property type="entry name" value="AAA_lid_13"/>
    <property type="match status" value="1"/>
</dbReference>
<feature type="region of interest" description="Disordered" evidence="1">
    <location>
        <begin position="689"/>
        <end position="708"/>
    </location>
</feature>
<protein>
    <recommendedName>
        <fullName evidence="2">AAA+ ATPase domain-containing protein</fullName>
    </recommendedName>
</protein>
<reference evidence="3 4" key="1">
    <citation type="journal article" date="2018" name="BMC Genomics">
        <title>Genomic evidence for intraspecific hybridization in a clonal and extremely halotolerant yeast.</title>
        <authorList>
            <person name="Gostincar C."/>
            <person name="Stajich J.E."/>
            <person name="Zupancic J."/>
            <person name="Zalar P."/>
            <person name="Gunde-Cimerman N."/>
        </authorList>
    </citation>
    <scope>NUCLEOTIDE SEQUENCE [LARGE SCALE GENOMIC DNA]</scope>
    <source>
        <strain evidence="3 4">EXF-6654</strain>
    </source>
</reference>
<gene>
    <name evidence="3" type="ORF">D0868_04352</name>
</gene>
<dbReference type="SMART" id="SM00382">
    <property type="entry name" value="AAA"/>
    <property type="match status" value="1"/>
</dbReference>
<name>A0A3M6Z2J2_HORWE</name>
<dbReference type="Proteomes" id="UP000282582">
    <property type="component" value="Unassembled WGS sequence"/>
</dbReference>
<evidence type="ECO:0000256" key="1">
    <source>
        <dbReference type="SAM" id="MobiDB-lite"/>
    </source>
</evidence>